<dbReference type="Pfam" id="PF00787">
    <property type="entry name" value="PX"/>
    <property type="match status" value="1"/>
</dbReference>
<evidence type="ECO:0000256" key="6">
    <source>
        <dbReference type="ARBA" id="ARBA00023136"/>
    </source>
</evidence>
<evidence type="ECO:0000256" key="3">
    <source>
        <dbReference type="ARBA" id="ARBA00022753"/>
    </source>
</evidence>
<evidence type="ECO:0000256" key="2">
    <source>
        <dbReference type="ARBA" id="ARBA00022448"/>
    </source>
</evidence>
<dbReference type="Gene3D" id="3.30.1520.10">
    <property type="entry name" value="Phox-like domain"/>
    <property type="match status" value="1"/>
</dbReference>
<organism evidence="8 9">
    <name type="scientific">Nezara viridula</name>
    <name type="common">Southern green stink bug</name>
    <name type="synonym">Cimex viridulus</name>
    <dbReference type="NCBI Taxonomy" id="85310"/>
    <lineage>
        <taxon>Eukaryota</taxon>
        <taxon>Metazoa</taxon>
        <taxon>Ecdysozoa</taxon>
        <taxon>Arthropoda</taxon>
        <taxon>Hexapoda</taxon>
        <taxon>Insecta</taxon>
        <taxon>Pterygota</taxon>
        <taxon>Neoptera</taxon>
        <taxon>Paraneoptera</taxon>
        <taxon>Hemiptera</taxon>
        <taxon>Heteroptera</taxon>
        <taxon>Panheteroptera</taxon>
        <taxon>Pentatomomorpha</taxon>
        <taxon>Pentatomoidea</taxon>
        <taxon>Pentatomidae</taxon>
        <taxon>Pentatominae</taxon>
        <taxon>Nezara</taxon>
    </lineage>
</organism>
<dbReference type="SUPFAM" id="SSF64268">
    <property type="entry name" value="PX domain"/>
    <property type="match status" value="1"/>
</dbReference>
<dbReference type="InterPro" id="IPR036871">
    <property type="entry name" value="PX_dom_sf"/>
</dbReference>
<sequence length="262" mass="29881">MKIQIKMSGPNGLQFEVISTRTVEPTNQKKYVAYKVVIRKLSGAEDINPAFLERRYNEFLALYNRLRREFPSHFLGLQFPRKAIIGNFNPDIIASRSAGFEAFLSLIGSESQLRHSPLVIAFLQNKELDEVIKLIQHQEYEQARPLVENGFRLMNKMQTDRAPSVLRWLCLFVCVCWFSGDKRAEALVGLAIRRYQAVSDIDLLRYYVPLLHLAKKICHGSTAETEIIANQLAKLKACGMPTDHSRDLLSLLIEDLSQSVVS</sequence>
<name>A0A9P0H6K5_NEZVI</name>
<evidence type="ECO:0000256" key="1">
    <source>
        <dbReference type="ARBA" id="ARBA00004469"/>
    </source>
</evidence>
<keyword evidence="9" id="KW-1185">Reference proteome</keyword>
<dbReference type="PANTHER" id="PTHR20939:SF11">
    <property type="entry name" value="LD12265P"/>
    <property type="match status" value="1"/>
</dbReference>
<evidence type="ECO:0000313" key="9">
    <source>
        <dbReference type="Proteomes" id="UP001152798"/>
    </source>
</evidence>
<dbReference type="GO" id="GO:0015031">
    <property type="term" value="P:protein transport"/>
    <property type="evidence" value="ECO:0007669"/>
    <property type="project" value="UniProtKB-KW"/>
</dbReference>
<keyword evidence="5" id="KW-0446">Lipid-binding</keyword>
<dbReference type="InterPro" id="IPR001683">
    <property type="entry name" value="PX_dom"/>
</dbReference>
<dbReference type="PANTHER" id="PTHR20939">
    <property type="entry name" value="SORTING NEXIN 20, 21"/>
    <property type="match status" value="1"/>
</dbReference>
<dbReference type="GO" id="GO:0031901">
    <property type="term" value="C:early endosome membrane"/>
    <property type="evidence" value="ECO:0007669"/>
    <property type="project" value="UniProtKB-SubCell"/>
</dbReference>
<keyword evidence="3" id="KW-0967">Endosome</keyword>
<keyword evidence="4" id="KW-0653">Protein transport</keyword>
<feature type="domain" description="PX" evidence="7">
    <location>
        <begin position="12"/>
        <end position="130"/>
    </location>
</feature>
<evidence type="ECO:0000313" key="8">
    <source>
        <dbReference type="EMBL" id="CAH1396276.1"/>
    </source>
</evidence>
<evidence type="ECO:0000256" key="4">
    <source>
        <dbReference type="ARBA" id="ARBA00022927"/>
    </source>
</evidence>
<dbReference type="GO" id="GO:1901981">
    <property type="term" value="F:phosphatidylinositol phosphate binding"/>
    <property type="evidence" value="ECO:0007669"/>
    <property type="project" value="TreeGrafter"/>
</dbReference>
<keyword evidence="6" id="KW-0472">Membrane</keyword>
<dbReference type="AlphaFoldDB" id="A0A9P0H6K5"/>
<evidence type="ECO:0000259" key="7">
    <source>
        <dbReference type="PROSITE" id="PS50195"/>
    </source>
</evidence>
<dbReference type="Proteomes" id="UP001152798">
    <property type="component" value="Chromosome 3"/>
</dbReference>
<protein>
    <recommendedName>
        <fullName evidence="7">PX domain-containing protein</fullName>
    </recommendedName>
</protein>
<keyword evidence="2" id="KW-0813">Transport</keyword>
<gene>
    <name evidence="8" type="ORF">NEZAVI_LOCUS6378</name>
</gene>
<dbReference type="EMBL" id="OV725079">
    <property type="protein sequence ID" value="CAH1396276.1"/>
    <property type="molecule type" value="Genomic_DNA"/>
</dbReference>
<evidence type="ECO:0000256" key="5">
    <source>
        <dbReference type="ARBA" id="ARBA00023121"/>
    </source>
</evidence>
<dbReference type="PROSITE" id="PS50195">
    <property type="entry name" value="PX"/>
    <property type="match status" value="1"/>
</dbReference>
<comment type="subcellular location">
    <subcellularLocation>
        <location evidence="1">Early endosome membrane</location>
        <topology evidence="1">Peripheral membrane protein</topology>
        <orientation evidence="1">Cytoplasmic side</orientation>
    </subcellularLocation>
</comment>
<dbReference type="InterPro" id="IPR039937">
    <property type="entry name" value="SNX20/SNX21"/>
</dbReference>
<accession>A0A9P0H6K5</accession>
<dbReference type="OrthoDB" id="5975050at2759"/>
<proteinExistence type="predicted"/>
<reference evidence="8" key="1">
    <citation type="submission" date="2022-01" db="EMBL/GenBank/DDBJ databases">
        <authorList>
            <person name="King R."/>
        </authorList>
    </citation>
    <scope>NUCLEOTIDE SEQUENCE</scope>
</reference>
<dbReference type="SMART" id="SM00312">
    <property type="entry name" value="PX"/>
    <property type="match status" value="1"/>
</dbReference>